<evidence type="ECO:0000313" key="5">
    <source>
        <dbReference type="RefSeq" id="XP_002734931.1"/>
    </source>
</evidence>
<dbReference type="GeneID" id="100373116"/>
<keyword evidence="2" id="KW-1133">Transmembrane helix</keyword>
<dbReference type="PROSITE" id="PS50127">
    <property type="entry name" value="UBC_2"/>
    <property type="match status" value="1"/>
</dbReference>
<feature type="compositionally biased region" description="Basic and acidic residues" evidence="1">
    <location>
        <begin position="299"/>
        <end position="319"/>
    </location>
</feature>
<dbReference type="InterPro" id="IPR016135">
    <property type="entry name" value="UBQ-conjugating_enzyme/RWD"/>
</dbReference>
<sequence length="374" mass="42863">MSVCDENEIEDEEHFLLKCKLYTNDNLFEWHFTVRGPSDTEFDGGIYHGRITFPPEYPMKPPSIMLFTPNGRFEIGKKICLSISGYHPETWQPSWSIRTVLLAIIGFMPTHGHGAIGSLDYTPDERKLLAKRSQEWKCKDCDITMKGVLKEPNPHSTTTQQENQEAQQLAAQINFKEETKKNGSTSTDSTQSAIQNQPIPPNALAAAFQQQLQMPLPSMFYMSPQFQAMLPPGMQPSNLQQQQQQQLQQQQRPEQENHRQITNSTETDNQQNSDVSVPNSPEGDATDIRRRRRHHIHQERRETQTVSGRQDRSRAEVHIPNRRQQGDNTAVGAMENPRATSGSLVLIVILSIVIAILMLRRLYITYEYKFDYDL</sequence>
<evidence type="ECO:0000256" key="2">
    <source>
        <dbReference type="SAM" id="Phobius"/>
    </source>
</evidence>
<dbReference type="RefSeq" id="XP_002734931.1">
    <property type="nucleotide sequence ID" value="XM_002734885.2"/>
</dbReference>
<reference evidence="5" key="1">
    <citation type="submission" date="2025-08" db="UniProtKB">
        <authorList>
            <consortium name="RefSeq"/>
        </authorList>
    </citation>
    <scope>IDENTIFICATION</scope>
    <source>
        <tissue evidence="5">Testes</tissue>
    </source>
</reference>
<feature type="region of interest" description="Disordered" evidence="1">
    <location>
        <begin position="147"/>
        <end position="167"/>
    </location>
</feature>
<name>A0ABM0GQ85_SACKO</name>
<accession>A0ABM0GQ85</accession>
<dbReference type="SMART" id="SM00212">
    <property type="entry name" value="UBCc"/>
    <property type="match status" value="1"/>
</dbReference>
<feature type="compositionally biased region" description="Low complexity" evidence="1">
    <location>
        <begin position="157"/>
        <end position="167"/>
    </location>
</feature>
<protein>
    <submittedName>
        <fullName evidence="5">Ubiquitin-conjugating enzyme E2 J1-like</fullName>
    </submittedName>
</protein>
<dbReference type="InterPro" id="IPR000608">
    <property type="entry name" value="UBC"/>
</dbReference>
<keyword evidence="2" id="KW-0812">Transmembrane</keyword>
<dbReference type="InterPro" id="IPR050113">
    <property type="entry name" value="Ub_conjugating_enzyme"/>
</dbReference>
<feature type="compositionally biased region" description="Low complexity" evidence="1">
    <location>
        <begin position="239"/>
        <end position="251"/>
    </location>
</feature>
<feature type="region of interest" description="Disordered" evidence="1">
    <location>
        <begin position="227"/>
        <end position="332"/>
    </location>
</feature>
<organism evidence="4 5">
    <name type="scientific">Saccoglossus kowalevskii</name>
    <name type="common">Acorn worm</name>
    <dbReference type="NCBI Taxonomy" id="10224"/>
    <lineage>
        <taxon>Eukaryota</taxon>
        <taxon>Metazoa</taxon>
        <taxon>Hemichordata</taxon>
        <taxon>Enteropneusta</taxon>
        <taxon>Harrimaniidae</taxon>
        <taxon>Saccoglossus</taxon>
    </lineage>
</organism>
<dbReference type="SUPFAM" id="SSF54495">
    <property type="entry name" value="UBC-like"/>
    <property type="match status" value="1"/>
</dbReference>
<evidence type="ECO:0000256" key="1">
    <source>
        <dbReference type="SAM" id="MobiDB-lite"/>
    </source>
</evidence>
<feature type="compositionally biased region" description="Basic residues" evidence="1">
    <location>
        <begin position="289"/>
        <end position="298"/>
    </location>
</feature>
<feature type="domain" description="UBC core" evidence="3">
    <location>
        <begin position="1"/>
        <end position="149"/>
    </location>
</feature>
<dbReference type="Proteomes" id="UP000694865">
    <property type="component" value="Unplaced"/>
</dbReference>
<dbReference type="CDD" id="cd23799">
    <property type="entry name" value="UBCc_UBE2J"/>
    <property type="match status" value="1"/>
</dbReference>
<proteinExistence type="predicted"/>
<dbReference type="Pfam" id="PF00179">
    <property type="entry name" value="UQ_con"/>
    <property type="match status" value="1"/>
</dbReference>
<evidence type="ECO:0000313" key="4">
    <source>
        <dbReference type="Proteomes" id="UP000694865"/>
    </source>
</evidence>
<dbReference type="Gene3D" id="3.10.110.10">
    <property type="entry name" value="Ubiquitin Conjugating Enzyme"/>
    <property type="match status" value="1"/>
</dbReference>
<evidence type="ECO:0000259" key="3">
    <source>
        <dbReference type="PROSITE" id="PS50127"/>
    </source>
</evidence>
<dbReference type="PANTHER" id="PTHR24067">
    <property type="entry name" value="UBIQUITIN-CONJUGATING ENZYME E2"/>
    <property type="match status" value="1"/>
</dbReference>
<feature type="compositionally biased region" description="Polar residues" evidence="1">
    <location>
        <begin position="260"/>
        <end position="279"/>
    </location>
</feature>
<keyword evidence="2" id="KW-0472">Membrane</keyword>
<keyword evidence="4" id="KW-1185">Reference proteome</keyword>
<gene>
    <name evidence="5" type="primary">LOC100373116</name>
</gene>
<feature type="transmembrane region" description="Helical" evidence="2">
    <location>
        <begin position="339"/>
        <end position="359"/>
    </location>
</feature>